<keyword evidence="1" id="KW-0812">Transmembrane</keyword>
<reference evidence="2 3" key="1">
    <citation type="submission" date="2018-04" db="EMBL/GenBank/DDBJ databases">
        <title>Novel Campyloabacter and Helicobacter Species and Strains.</title>
        <authorList>
            <person name="Mannion A.J."/>
            <person name="Shen Z."/>
            <person name="Fox J.G."/>
        </authorList>
    </citation>
    <scope>NUCLEOTIDE SEQUENCE [LARGE SCALE GENOMIC DNA]</scope>
    <source>
        <strain evidence="2 3">MIT 17-337</strain>
    </source>
</reference>
<dbReference type="EMBL" id="NXLQ01000001">
    <property type="protein sequence ID" value="RDU67468.1"/>
    <property type="molecule type" value="Genomic_DNA"/>
</dbReference>
<comment type="caution">
    <text evidence="2">The sequence shown here is derived from an EMBL/GenBank/DDBJ whole genome shotgun (WGS) entry which is preliminary data.</text>
</comment>
<feature type="transmembrane region" description="Helical" evidence="1">
    <location>
        <begin position="9"/>
        <end position="32"/>
    </location>
</feature>
<dbReference type="RefSeq" id="WP_115541996.1">
    <property type="nucleotide sequence ID" value="NZ_NXLQ01000001.1"/>
</dbReference>
<keyword evidence="1" id="KW-0472">Membrane</keyword>
<sequence length="94" mass="11234">MQEMKISKAFLSIDIAFALIIMSFAFILLLIIQNDISQEMQREDISDIQNTNQYLFDMIKVDRGRNHMLSTNKQIQYQLKLYETQGKIKLYYFE</sequence>
<keyword evidence="3" id="KW-1185">Reference proteome</keyword>
<keyword evidence="1" id="KW-1133">Transmembrane helix</keyword>
<name>A0A3D8IQA9_9HELI</name>
<dbReference type="Proteomes" id="UP000256379">
    <property type="component" value="Unassembled WGS sequence"/>
</dbReference>
<protein>
    <submittedName>
        <fullName evidence="2">Uncharacterized protein</fullName>
    </submittedName>
</protein>
<proteinExistence type="predicted"/>
<organism evidence="2 3">
    <name type="scientific">Helicobacter didelphidarum</name>
    <dbReference type="NCBI Taxonomy" id="2040648"/>
    <lineage>
        <taxon>Bacteria</taxon>
        <taxon>Pseudomonadati</taxon>
        <taxon>Campylobacterota</taxon>
        <taxon>Epsilonproteobacteria</taxon>
        <taxon>Campylobacterales</taxon>
        <taxon>Helicobacteraceae</taxon>
        <taxon>Helicobacter</taxon>
    </lineage>
</organism>
<dbReference type="AlphaFoldDB" id="A0A3D8IQA9"/>
<gene>
    <name evidence="2" type="ORF">CQA53_00090</name>
</gene>
<evidence type="ECO:0000256" key="1">
    <source>
        <dbReference type="SAM" id="Phobius"/>
    </source>
</evidence>
<evidence type="ECO:0000313" key="3">
    <source>
        <dbReference type="Proteomes" id="UP000256379"/>
    </source>
</evidence>
<dbReference type="OrthoDB" id="10001070at2"/>
<evidence type="ECO:0000313" key="2">
    <source>
        <dbReference type="EMBL" id="RDU67468.1"/>
    </source>
</evidence>
<accession>A0A3D8IQA9</accession>